<dbReference type="InterPro" id="IPR014284">
    <property type="entry name" value="RNA_pol_sigma-70_dom"/>
</dbReference>
<reference evidence="6 7" key="1">
    <citation type="submission" date="2009-10" db="EMBL/GenBank/DDBJ databases">
        <authorList>
            <person name="Qin X."/>
            <person name="Bachman B."/>
            <person name="Battles P."/>
            <person name="Bell A."/>
            <person name="Bess C."/>
            <person name="Bickham C."/>
            <person name="Chaboub L."/>
            <person name="Chen D."/>
            <person name="Coyle M."/>
            <person name="Deiros D.R."/>
            <person name="Dinh H."/>
            <person name="Forbes L."/>
            <person name="Fowler G."/>
            <person name="Francisco L."/>
            <person name="Fu Q."/>
            <person name="Gubbala S."/>
            <person name="Hale W."/>
            <person name="Han Y."/>
            <person name="Hemphill L."/>
            <person name="Highlander S.K."/>
            <person name="Hirani K."/>
            <person name="Hogues M."/>
            <person name="Jackson L."/>
            <person name="Jakkamsetti A."/>
            <person name="Javaid M."/>
            <person name="Jiang H."/>
            <person name="Korchina V."/>
            <person name="Kovar C."/>
            <person name="Lara F."/>
            <person name="Lee S."/>
            <person name="Mata R."/>
            <person name="Mathew T."/>
            <person name="Moen C."/>
            <person name="Morales K."/>
            <person name="Munidasa M."/>
            <person name="Nazareth L."/>
            <person name="Ngo R."/>
            <person name="Nguyen L."/>
            <person name="Okwuonu G."/>
            <person name="Ongeri F."/>
            <person name="Patil S."/>
            <person name="Petrosino J."/>
            <person name="Pham C."/>
            <person name="Pham P."/>
            <person name="Pu L.-L."/>
            <person name="Puazo M."/>
            <person name="Raj R."/>
            <person name="Reid J."/>
            <person name="Rouhana J."/>
            <person name="Saada N."/>
            <person name="Shang Y."/>
            <person name="Simmons D."/>
            <person name="Thornton R."/>
            <person name="Warren J."/>
            <person name="Weissenberger G."/>
            <person name="Zhang J."/>
            <person name="Zhang L."/>
            <person name="Zhou C."/>
            <person name="Zhu D."/>
            <person name="Muzny D."/>
            <person name="Worley K."/>
            <person name="Gibbs R."/>
        </authorList>
    </citation>
    <scope>NUCLEOTIDE SEQUENCE [LARGE SCALE GENOMIC DNA]</scope>
    <source>
        <strain evidence="6 7">DSM 17361</strain>
    </source>
</reference>
<keyword evidence="2" id="KW-0805">Transcription regulation</keyword>
<comment type="similarity">
    <text evidence="1">Belongs to the sigma-70 factor family. ECF subfamily.</text>
</comment>
<evidence type="ECO:0000256" key="2">
    <source>
        <dbReference type="ARBA" id="ARBA00023015"/>
    </source>
</evidence>
<dbReference type="EMBL" id="ACKS01000062">
    <property type="protein sequence ID" value="EFA44113.1"/>
    <property type="molecule type" value="Genomic_DNA"/>
</dbReference>
<dbReference type="Gene3D" id="1.10.1740.10">
    <property type="match status" value="1"/>
</dbReference>
<dbReference type="PANTHER" id="PTHR43133">
    <property type="entry name" value="RNA POLYMERASE ECF-TYPE SIGMA FACTO"/>
    <property type="match status" value="1"/>
</dbReference>
<dbReference type="OrthoDB" id="1342792at2"/>
<dbReference type="Pfam" id="PF04542">
    <property type="entry name" value="Sigma70_r2"/>
    <property type="match status" value="1"/>
</dbReference>
<sequence length="195" mass="22663">MQERSIIESLINGNSLALATLYRKYAEKAYWLSFKYLGNKMLAEDAVHDIFLKLWEKRGKIDLDQPIEPFLFTILRNHLIDMLRKHQEELFVIDDNAEVFNLCAQAADDSDIATDRYEFIRKAYDMLTPSQQQIFHYKLTGKYTNEEIAQRLGCTVSTVKSHYYQVLTKLRQLARDMALSALLAMPLTGSFLDLL</sequence>
<organism evidence="6 7">
    <name type="scientific">Hallella bergensis DSM 17361</name>
    <dbReference type="NCBI Taxonomy" id="585502"/>
    <lineage>
        <taxon>Bacteria</taxon>
        <taxon>Pseudomonadati</taxon>
        <taxon>Bacteroidota</taxon>
        <taxon>Bacteroidia</taxon>
        <taxon>Bacteroidales</taxon>
        <taxon>Prevotellaceae</taxon>
        <taxon>Hallella</taxon>
    </lineage>
</organism>
<keyword evidence="4" id="KW-0804">Transcription</keyword>
<dbReference type="GO" id="GO:0006352">
    <property type="term" value="P:DNA-templated transcription initiation"/>
    <property type="evidence" value="ECO:0007669"/>
    <property type="project" value="InterPro"/>
</dbReference>
<protein>
    <submittedName>
        <fullName evidence="6">Sigma-70 region 2</fullName>
    </submittedName>
</protein>
<evidence type="ECO:0000313" key="7">
    <source>
        <dbReference type="Proteomes" id="UP000003160"/>
    </source>
</evidence>
<dbReference type="Proteomes" id="UP000003160">
    <property type="component" value="Unassembled WGS sequence"/>
</dbReference>
<evidence type="ECO:0000313" key="6">
    <source>
        <dbReference type="EMBL" id="EFA44113.1"/>
    </source>
</evidence>
<dbReference type="AlphaFoldDB" id="D1PWY7"/>
<comment type="caution">
    <text evidence="6">The sequence shown here is derived from an EMBL/GenBank/DDBJ whole genome shotgun (WGS) entry which is preliminary data.</text>
</comment>
<evidence type="ECO:0000256" key="4">
    <source>
        <dbReference type="ARBA" id="ARBA00023163"/>
    </source>
</evidence>
<evidence type="ECO:0000256" key="1">
    <source>
        <dbReference type="ARBA" id="ARBA00010641"/>
    </source>
</evidence>
<dbReference type="eggNOG" id="COG1595">
    <property type="taxonomic scope" value="Bacteria"/>
</dbReference>
<feature type="domain" description="HTH luxR-type" evidence="5">
    <location>
        <begin position="124"/>
        <end position="182"/>
    </location>
</feature>
<dbReference type="InterPro" id="IPR000792">
    <property type="entry name" value="Tscrpt_reg_LuxR_C"/>
</dbReference>
<dbReference type="RefSeq" id="WP_007173576.1">
    <property type="nucleotide sequence ID" value="NZ_GG704780.1"/>
</dbReference>
<dbReference type="NCBIfam" id="TIGR02937">
    <property type="entry name" value="sigma70-ECF"/>
    <property type="match status" value="1"/>
</dbReference>
<proteinExistence type="inferred from homology"/>
<keyword evidence="3" id="KW-0731">Sigma factor</keyword>
<dbReference type="PANTHER" id="PTHR43133:SF46">
    <property type="entry name" value="RNA POLYMERASE SIGMA-70 FACTOR ECF SUBFAMILY"/>
    <property type="match status" value="1"/>
</dbReference>
<dbReference type="SMART" id="SM00421">
    <property type="entry name" value="HTH_LUXR"/>
    <property type="match status" value="1"/>
</dbReference>
<dbReference type="InterPro" id="IPR013249">
    <property type="entry name" value="RNA_pol_sigma70_r4_t2"/>
</dbReference>
<gene>
    <name evidence="6" type="ORF">HMPREF0645_1472</name>
</gene>
<evidence type="ECO:0000256" key="3">
    <source>
        <dbReference type="ARBA" id="ARBA00023082"/>
    </source>
</evidence>
<dbReference type="InterPro" id="IPR007627">
    <property type="entry name" value="RNA_pol_sigma70_r2"/>
</dbReference>
<dbReference type="InterPro" id="IPR013324">
    <property type="entry name" value="RNA_pol_sigma_r3/r4-like"/>
</dbReference>
<accession>D1PWY7</accession>
<dbReference type="InterPro" id="IPR036388">
    <property type="entry name" value="WH-like_DNA-bd_sf"/>
</dbReference>
<name>D1PWY7_9BACT</name>
<dbReference type="InterPro" id="IPR039425">
    <property type="entry name" value="RNA_pol_sigma-70-like"/>
</dbReference>
<dbReference type="SUPFAM" id="SSF88946">
    <property type="entry name" value="Sigma2 domain of RNA polymerase sigma factors"/>
    <property type="match status" value="1"/>
</dbReference>
<dbReference type="GO" id="GO:0003677">
    <property type="term" value="F:DNA binding"/>
    <property type="evidence" value="ECO:0007669"/>
    <property type="project" value="InterPro"/>
</dbReference>
<dbReference type="Gene3D" id="1.10.10.10">
    <property type="entry name" value="Winged helix-like DNA-binding domain superfamily/Winged helix DNA-binding domain"/>
    <property type="match status" value="1"/>
</dbReference>
<dbReference type="SUPFAM" id="SSF88659">
    <property type="entry name" value="Sigma3 and sigma4 domains of RNA polymerase sigma factors"/>
    <property type="match status" value="1"/>
</dbReference>
<dbReference type="Pfam" id="PF08281">
    <property type="entry name" value="Sigma70_r4_2"/>
    <property type="match status" value="1"/>
</dbReference>
<dbReference type="GO" id="GO:0016987">
    <property type="term" value="F:sigma factor activity"/>
    <property type="evidence" value="ECO:0007669"/>
    <property type="project" value="UniProtKB-KW"/>
</dbReference>
<dbReference type="HOGENOM" id="CLU_047691_4_2_10"/>
<keyword evidence="7" id="KW-1185">Reference proteome</keyword>
<evidence type="ECO:0000259" key="5">
    <source>
        <dbReference type="SMART" id="SM00421"/>
    </source>
</evidence>
<dbReference type="InterPro" id="IPR013325">
    <property type="entry name" value="RNA_pol_sigma_r2"/>
</dbReference>